<evidence type="ECO:0000313" key="2">
    <source>
        <dbReference type="EMBL" id="MSB19065.1"/>
    </source>
</evidence>
<dbReference type="AlphaFoldDB" id="A0A6I2QYM1"/>
<name>A0A6I2QYM1_FLAPL</name>
<evidence type="ECO:0000256" key="1">
    <source>
        <dbReference type="SAM" id="MobiDB-lite"/>
    </source>
</evidence>
<reference evidence="2 3" key="1">
    <citation type="journal article" date="2019" name="Nat. Med.">
        <title>A library of human gut bacterial isolates paired with longitudinal multiomics data enables mechanistic microbiome research.</title>
        <authorList>
            <person name="Poyet M."/>
            <person name="Groussin M."/>
            <person name="Gibbons S.M."/>
            <person name="Avila-Pacheco J."/>
            <person name="Jiang X."/>
            <person name="Kearney S.M."/>
            <person name="Perrotta A.R."/>
            <person name="Berdy B."/>
            <person name="Zhao S."/>
            <person name="Lieberman T.D."/>
            <person name="Swanson P.K."/>
            <person name="Smith M."/>
            <person name="Roesemann S."/>
            <person name="Alexander J.E."/>
            <person name="Rich S.A."/>
            <person name="Livny J."/>
            <person name="Vlamakis H."/>
            <person name="Clish C."/>
            <person name="Bullock K."/>
            <person name="Deik A."/>
            <person name="Scott J."/>
            <person name="Pierce K.A."/>
            <person name="Xavier R.J."/>
            <person name="Alm E.J."/>
        </authorList>
    </citation>
    <scope>NUCLEOTIDE SEQUENCE [LARGE SCALE GENOMIC DNA]</scope>
    <source>
        <strain evidence="2 3">BIOML-A2</strain>
    </source>
</reference>
<dbReference type="RefSeq" id="WP_172697426.1">
    <property type="nucleotide sequence ID" value="NZ_JADMVC010000001.1"/>
</dbReference>
<accession>A0A6I2QYM1</accession>
<proteinExistence type="predicted"/>
<comment type="caution">
    <text evidence="2">The sequence shown here is derived from an EMBL/GenBank/DDBJ whole genome shotgun (WGS) entry which is preliminary data.</text>
</comment>
<evidence type="ECO:0008006" key="4">
    <source>
        <dbReference type="Google" id="ProtNLM"/>
    </source>
</evidence>
<organism evidence="2 3">
    <name type="scientific">Flavonifractor plautii</name>
    <name type="common">Fusobacterium plautii</name>
    <dbReference type="NCBI Taxonomy" id="292800"/>
    <lineage>
        <taxon>Bacteria</taxon>
        <taxon>Bacillati</taxon>
        <taxon>Bacillota</taxon>
        <taxon>Clostridia</taxon>
        <taxon>Eubacteriales</taxon>
        <taxon>Oscillospiraceae</taxon>
        <taxon>Flavonifractor</taxon>
    </lineage>
</organism>
<evidence type="ECO:0000313" key="3">
    <source>
        <dbReference type="Proteomes" id="UP000434475"/>
    </source>
</evidence>
<dbReference type="Proteomes" id="UP000434475">
    <property type="component" value="Unassembled WGS sequence"/>
</dbReference>
<feature type="compositionally biased region" description="Basic and acidic residues" evidence="1">
    <location>
        <begin position="465"/>
        <end position="474"/>
    </location>
</feature>
<dbReference type="EMBL" id="WKPR01000004">
    <property type="protein sequence ID" value="MSB19065.1"/>
    <property type="molecule type" value="Genomic_DNA"/>
</dbReference>
<protein>
    <recommendedName>
        <fullName evidence="4">Baseplate protein J-like domain-containing protein</fullName>
    </recommendedName>
</protein>
<feature type="region of interest" description="Disordered" evidence="1">
    <location>
        <begin position="452"/>
        <end position="474"/>
    </location>
</feature>
<gene>
    <name evidence="2" type="ORF">GKE97_05980</name>
</gene>
<sequence>MSEYGITDSGVNIKRFDTILAEINADQSEGLGVQVGSNTRSFLNVLNTSMADKIAELWELGAEIYHSLSPMSAEGVALDNAVQFGGTSRESPRSTYYPIHCECTEGITLDANTLIESDTNPAVKFLSSEQKTISRSAFNRAKVKVVSLQAGEAYTVALNGNLYSYTCKQSDGPGEVLGEIGDLINADELKAFTASLDSENDLLVIEAADVESENAMLLTDNLTTQSVTAIINFASEEVGEVTLPNGAITKIVTAPTGFLSCANLCGYIAGRLLETDVELRKSYVDKIFNRSSRMTDSIRSAILTNCQGVTAAEVYENRTNKTDDAGRPPHSIEAVVDGGSNSDIAEQILATVAGGITTYGSVSVDVPGEDDDAIEVCFNRPTYIYVWFKVTLTISRASLVPSNYAELVETAITEAMEEIGTGEDVVPQQFLKDIYAQVPGVSYIDISVYQTTSSSEGKPSSYPDKSVEVSQRERAVTSSARIEVALDG</sequence>